<proteinExistence type="predicted"/>
<dbReference type="VEuPathDB" id="FungiDB:CLCR_04184"/>
<name>A0A1C1CI04_9EURO</name>
<evidence type="ECO:0000313" key="2">
    <source>
        <dbReference type="Proteomes" id="UP000094526"/>
    </source>
</evidence>
<keyword evidence="2" id="KW-1185">Reference proteome</keyword>
<dbReference type="AlphaFoldDB" id="A0A1C1CI04"/>
<reference evidence="2" key="1">
    <citation type="submission" date="2015-07" db="EMBL/GenBank/DDBJ databases">
        <authorList>
            <person name="Teixeira M.M."/>
            <person name="Souza R.C."/>
            <person name="Almeida L.G."/>
            <person name="Vicente V.A."/>
            <person name="de Hoog S."/>
            <person name="Bocca A.L."/>
            <person name="de Almeida S.R."/>
            <person name="Vasconcelos A.T."/>
            <person name="Felipe M.S."/>
        </authorList>
    </citation>
    <scope>NUCLEOTIDE SEQUENCE [LARGE SCALE GENOMIC DNA]</scope>
    <source>
        <strain evidence="2">KSF</strain>
    </source>
</reference>
<organism evidence="1 2">
    <name type="scientific">Cladophialophora carrionii</name>
    <dbReference type="NCBI Taxonomy" id="86049"/>
    <lineage>
        <taxon>Eukaryota</taxon>
        <taxon>Fungi</taxon>
        <taxon>Dikarya</taxon>
        <taxon>Ascomycota</taxon>
        <taxon>Pezizomycotina</taxon>
        <taxon>Eurotiomycetes</taxon>
        <taxon>Chaetothyriomycetidae</taxon>
        <taxon>Chaetothyriales</taxon>
        <taxon>Herpotrichiellaceae</taxon>
        <taxon>Cladophialophora</taxon>
    </lineage>
</organism>
<dbReference type="Proteomes" id="UP000094526">
    <property type="component" value="Unassembled WGS sequence"/>
</dbReference>
<dbReference type="EMBL" id="LGRB01000012">
    <property type="protein sequence ID" value="OCT48155.1"/>
    <property type="molecule type" value="Genomic_DNA"/>
</dbReference>
<dbReference type="STRING" id="86049.A0A1C1CI04"/>
<dbReference type="eggNOG" id="ENOG502STPP">
    <property type="taxonomic scope" value="Eukaryota"/>
</dbReference>
<sequence>MLLLDLPNEILARIVMSHDTASPFDVGLLEKPKSALGPRETNDGIRLMSVPAGSNRQNALKNLTLTCRLIRAVALPVLFKHAVLHPLLLSDFLAFLKKHSLSHHVMSVVVHVSGHYNHIHPAWWARLLNEVPATRFSVVAPPEVFAELANIHSWSNDAWAFDMPVQVLRFDQSLEATRTKIDYDDLPNFLVGRPWECMVYNEGSSLSAYTTYEFFLRRTPSLLTALHFNSSAAGDALFANLLQFDFIAIFPFYNHVDEVLKCIRKMKRLQKLFVKLCPEPGSTAFDDEMEVAGGALDVHDPWNECETSWMLIAHTVLFLTVEGELHELHMDDVKIEGLRQNLETALNDRLHERWRYREQGSGIWRRSLRGGQGEAREAREMNPA</sequence>
<gene>
    <name evidence="1" type="ORF">CLCR_04184</name>
</gene>
<evidence type="ECO:0000313" key="1">
    <source>
        <dbReference type="EMBL" id="OCT48155.1"/>
    </source>
</evidence>
<comment type="caution">
    <text evidence="1">The sequence shown here is derived from an EMBL/GenBank/DDBJ whole genome shotgun (WGS) entry which is preliminary data.</text>
</comment>
<dbReference type="OrthoDB" id="5296720at2759"/>
<accession>A0A1C1CI04</accession>
<dbReference type="VEuPathDB" id="FungiDB:G647_08305"/>
<protein>
    <submittedName>
        <fullName evidence="1">F-box domain-containing protein</fullName>
    </submittedName>
</protein>